<proteinExistence type="predicted"/>
<evidence type="ECO:0000313" key="1">
    <source>
        <dbReference type="EMBL" id="MBW0516249.1"/>
    </source>
</evidence>
<dbReference type="AlphaFoldDB" id="A0A9Q3HV63"/>
<dbReference type="EMBL" id="AVOT02025137">
    <property type="protein sequence ID" value="MBW0516249.1"/>
    <property type="molecule type" value="Genomic_DNA"/>
</dbReference>
<keyword evidence="2" id="KW-1185">Reference proteome</keyword>
<comment type="caution">
    <text evidence="1">The sequence shown here is derived from an EMBL/GenBank/DDBJ whole genome shotgun (WGS) entry which is preliminary data.</text>
</comment>
<organism evidence="1 2">
    <name type="scientific">Austropuccinia psidii MF-1</name>
    <dbReference type="NCBI Taxonomy" id="1389203"/>
    <lineage>
        <taxon>Eukaryota</taxon>
        <taxon>Fungi</taxon>
        <taxon>Dikarya</taxon>
        <taxon>Basidiomycota</taxon>
        <taxon>Pucciniomycotina</taxon>
        <taxon>Pucciniomycetes</taxon>
        <taxon>Pucciniales</taxon>
        <taxon>Sphaerophragmiaceae</taxon>
        <taxon>Austropuccinia</taxon>
    </lineage>
</organism>
<accession>A0A9Q3HV63</accession>
<evidence type="ECO:0000313" key="2">
    <source>
        <dbReference type="Proteomes" id="UP000765509"/>
    </source>
</evidence>
<dbReference type="Proteomes" id="UP000765509">
    <property type="component" value="Unassembled WGS sequence"/>
</dbReference>
<gene>
    <name evidence="1" type="ORF">O181_055964</name>
</gene>
<sequence>MWPRWAAKPNSPLDLSLSKQLNAAQLFLLAKSFLPKFKALIPPLMSVVHRSFGRGPSQSSLKSSSTYDWIPSKTLESRSPQ</sequence>
<reference evidence="1" key="1">
    <citation type="submission" date="2021-03" db="EMBL/GenBank/DDBJ databases">
        <title>Draft genome sequence of rust myrtle Austropuccinia psidii MF-1, a brazilian biotype.</title>
        <authorList>
            <person name="Quecine M.C."/>
            <person name="Pachon D.M.R."/>
            <person name="Bonatelli M.L."/>
            <person name="Correr F.H."/>
            <person name="Franceschini L.M."/>
            <person name="Leite T.F."/>
            <person name="Margarido G.R.A."/>
            <person name="Almeida C.A."/>
            <person name="Ferrarezi J.A."/>
            <person name="Labate C.A."/>
        </authorList>
    </citation>
    <scope>NUCLEOTIDE SEQUENCE</scope>
    <source>
        <strain evidence="1">MF-1</strain>
    </source>
</reference>
<name>A0A9Q3HV63_9BASI</name>
<protein>
    <submittedName>
        <fullName evidence="1">Uncharacterized protein</fullName>
    </submittedName>
</protein>